<dbReference type="EMBL" id="SRYA01000004">
    <property type="protein sequence ID" value="TGY97813.1"/>
    <property type="molecule type" value="Genomic_DNA"/>
</dbReference>
<proteinExistence type="predicted"/>
<accession>A0AC61S073</accession>
<protein>
    <submittedName>
        <fullName evidence="1">DUF4391 family protein</fullName>
    </submittedName>
</protein>
<organism evidence="1 2">
    <name type="scientific">Petralouisia muris</name>
    <dbReference type="NCBI Taxonomy" id="3032872"/>
    <lineage>
        <taxon>Bacteria</taxon>
        <taxon>Bacillati</taxon>
        <taxon>Bacillota</taxon>
        <taxon>Clostridia</taxon>
        <taxon>Lachnospirales</taxon>
        <taxon>Lachnospiraceae</taxon>
        <taxon>Petralouisia</taxon>
    </lineage>
</organism>
<comment type="caution">
    <text evidence="1">The sequence shown here is derived from an EMBL/GenBank/DDBJ whole genome shotgun (WGS) entry which is preliminary data.</text>
</comment>
<sequence>MFNIPEHYKIDVKLALKDFIPKDLKPEDKKRIKDAVKEVRLMYQIAGEEIRSVINDEYRCEVVQFYEMELQSIKVAPYLASVYQNLIKPLCVFHMHDSQHELYSFAMKRLNQTDENQIVVEHSVLTESYPVGLPDDGRNRLLKYLDYVQIKNKTNKINLYKEWYYRTYMIMNESAYSGTELILDGNGWYDNKHMELLYTYYKKLVDARGMLKKAVTGAEKMNLNKEIKEVIRSMDDINIK</sequence>
<reference evidence="1" key="1">
    <citation type="submission" date="2019-04" db="EMBL/GenBank/DDBJ databases">
        <title>Microbes associate with the intestines of laboratory mice.</title>
        <authorList>
            <person name="Navarre W."/>
            <person name="Wong E."/>
            <person name="Huang K."/>
            <person name="Tropini C."/>
            <person name="Ng K."/>
            <person name="Yu B."/>
        </authorList>
    </citation>
    <scope>NUCLEOTIDE SEQUENCE</scope>
    <source>
        <strain evidence="1">NM01_1-7b</strain>
    </source>
</reference>
<evidence type="ECO:0000313" key="2">
    <source>
        <dbReference type="Proteomes" id="UP000304953"/>
    </source>
</evidence>
<dbReference type="Proteomes" id="UP000304953">
    <property type="component" value="Unassembled WGS sequence"/>
</dbReference>
<gene>
    <name evidence="1" type="ORF">E5329_02870</name>
</gene>
<name>A0AC61S073_9FIRM</name>
<evidence type="ECO:0000313" key="1">
    <source>
        <dbReference type="EMBL" id="TGY97813.1"/>
    </source>
</evidence>
<keyword evidence="2" id="KW-1185">Reference proteome</keyword>